<dbReference type="Proteomes" id="UP000176751">
    <property type="component" value="Unassembled WGS sequence"/>
</dbReference>
<name>A0A1F5HB06_9BACT</name>
<dbReference type="EMBL" id="MFCA01000028">
    <property type="protein sequence ID" value="OGE01333.1"/>
    <property type="molecule type" value="Genomic_DNA"/>
</dbReference>
<reference evidence="1 2" key="1">
    <citation type="journal article" date="2016" name="Nat. Commun.">
        <title>Thousands of microbial genomes shed light on interconnected biogeochemical processes in an aquifer system.</title>
        <authorList>
            <person name="Anantharaman K."/>
            <person name="Brown C.T."/>
            <person name="Hug L.A."/>
            <person name="Sharon I."/>
            <person name="Castelle C.J."/>
            <person name="Probst A.J."/>
            <person name="Thomas B.C."/>
            <person name="Singh A."/>
            <person name="Wilkins M.J."/>
            <person name="Karaoz U."/>
            <person name="Brodie E.L."/>
            <person name="Williams K.H."/>
            <person name="Hubbard S.S."/>
            <person name="Banfield J.F."/>
        </authorList>
    </citation>
    <scope>NUCLEOTIDE SEQUENCE [LARGE SCALE GENOMIC DNA]</scope>
</reference>
<evidence type="ECO:0000313" key="2">
    <source>
        <dbReference type="Proteomes" id="UP000176751"/>
    </source>
</evidence>
<dbReference type="AlphaFoldDB" id="A0A1F5HB06"/>
<protein>
    <submittedName>
        <fullName evidence="1">Uncharacterized protein</fullName>
    </submittedName>
</protein>
<accession>A0A1F5HB06</accession>
<proteinExistence type="predicted"/>
<dbReference type="STRING" id="1797737.A2196_04235"/>
<organism evidence="1 2">
    <name type="scientific">Candidatus Curtissbacteria bacterium RIFOXYA1_FULL_41_14</name>
    <dbReference type="NCBI Taxonomy" id="1797737"/>
    <lineage>
        <taxon>Bacteria</taxon>
        <taxon>Candidatus Curtissiibacteriota</taxon>
    </lineage>
</organism>
<sequence length="115" mass="13232">MAVERFFRSSTRVGSFYPEDRPHGRRVPNGQWSKMEVDRWRLKTIVHHGLSNAASYECRQTLSFKDNGDSCLQSLVRTGKLVPLWLRVPNCMVDQLIVLACRAPIFRTPNLLSQS</sequence>
<evidence type="ECO:0000313" key="1">
    <source>
        <dbReference type="EMBL" id="OGE01333.1"/>
    </source>
</evidence>
<comment type="caution">
    <text evidence="1">The sequence shown here is derived from an EMBL/GenBank/DDBJ whole genome shotgun (WGS) entry which is preliminary data.</text>
</comment>
<gene>
    <name evidence="1" type="ORF">A2196_04235</name>
</gene>